<dbReference type="PANTHER" id="PTHR20836">
    <property type="entry name" value="DIHYDRODIPICOLINATE REDUCTASE"/>
    <property type="match status" value="1"/>
</dbReference>
<feature type="binding site" evidence="13">
    <location>
        <position position="36"/>
    </location>
    <ligand>
        <name>NAD(+)</name>
        <dbReference type="ChEBI" id="CHEBI:57540"/>
    </ligand>
</feature>
<comment type="function">
    <text evidence="13">Catalyzes the conversion of 4-hydroxy-tetrahydrodipicolinate (HTPA) to tetrahydrodipicolinate.</text>
</comment>
<evidence type="ECO:0000256" key="6">
    <source>
        <dbReference type="ARBA" id="ARBA00023002"/>
    </source>
</evidence>
<dbReference type="NCBIfam" id="TIGR00036">
    <property type="entry name" value="dapB"/>
    <property type="match status" value="1"/>
</dbReference>
<dbReference type="InterPro" id="IPR022664">
    <property type="entry name" value="DapB_N_CS"/>
</dbReference>
<evidence type="ECO:0000313" key="16">
    <source>
        <dbReference type="EMBL" id="SEQ52178.1"/>
    </source>
</evidence>
<evidence type="ECO:0000256" key="10">
    <source>
        <dbReference type="ARBA" id="ARBA00038983"/>
    </source>
</evidence>
<dbReference type="Pfam" id="PF01113">
    <property type="entry name" value="DapB_N"/>
    <property type="match status" value="1"/>
</dbReference>
<keyword evidence="6 13" id="KW-0560">Oxidoreductase</keyword>
<protein>
    <recommendedName>
        <fullName evidence="10 13">4-hydroxy-tetrahydrodipicolinate reductase</fullName>
        <shortName evidence="13">HTPA reductase</shortName>
        <ecNumber evidence="10 13">1.17.1.8</ecNumber>
    </recommendedName>
</protein>
<dbReference type="EC" id="1.17.1.8" evidence="10 13"/>
<feature type="binding site" evidence="13">
    <location>
        <position position="158"/>
    </location>
    <ligand>
        <name>(S)-2,3,4,5-tetrahydrodipicolinate</name>
        <dbReference type="ChEBI" id="CHEBI:16845"/>
    </ligand>
</feature>
<keyword evidence="8 13" id="KW-0457">Lysine biosynthesis</keyword>
<evidence type="ECO:0000259" key="15">
    <source>
        <dbReference type="Pfam" id="PF05173"/>
    </source>
</evidence>
<dbReference type="GO" id="GO:0005829">
    <property type="term" value="C:cytosol"/>
    <property type="evidence" value="ECO:0007669"/>
    <property type="project" value="TreeGrafter"/>
</dbReference>
<evidence type="ECO:0000256" key="5">
    <source>
        <dbReference type="ARBA" id="ARBA00022915"/>
    </source>
</evidence>
<evidence type="ECO:0000256" key="8">
    <source>
        <dbReference type="ARBA" id="ARBA00023154"/>
    </source>
</evidence>
<comment type="catalytic activity">
    <reaction evidence="12 13">
        <text>(S)-2,3,4,5-tetrahydrodipicolinate + NAD(+) + H2O = (2S,4S)-4-hydroxy-2,3,4,5-tetrahydrodipicolinate + NADH + H(+)</text>
        <dbReference type="Rhea" id="RHEA:35323"/>
        <dbReference type="ChEBI" id="CHEBI:15377"/>
        <dbReference type="ChEBI" id="CHEBI:15378"/>
        <dbReference type="ChEBI" id="CHEBI:16845"/>
        <dbReference type="ChEBI" id="CHEBI:57540"/>
        <dbReference type="ChEBI" id="CHEBI:57945"/>
        <dbReference type="ChEBI" id="CHEBI:67139"/>
        <dbReference type="EC" id="1.17.1.8"/>
    </reaction>
</comment>
<sequence length="270" mass="28062">MAELRVVVVGAGGRMGRALIRAVADESRMRLVGALERPGSAVLGMDAGTLAGIEPLGVAVTDHASDLFDGADAVLDFTSPAATLAYAELAGTRGLVHVIGTTGIEAQDEETLRLASHGARIVKSGNMSLGVNLLAGLVRQAAAALGPDFDLEILEMHHRHKVDAPSGTALLLGEAAAEGREIALGQHSVRVRDGHTGPRERGTIGFATLRGGSVVGDHMVVLAGEGERIELTHRAENRTIFARGAVRAALWAHEQKPGLYSMADVLGLST</sequence>
<feature type="domain" description="Dihydrodipicolinate reductase C-terminal" evidence="15">
    <location>
        <begin position="130"/>
        <end position="266"/>
    </location>
</feature>
<comment type="subunit">
    <text evidence="13">Homotetramer.</text>
</comment>
<keyword evidence="7 13" id="KW-0520">NAD</keyword>
<keyword evidence="4 13" id="KW-0521">NADP</keyword>
<feature type="binding site" evidence="13">
    <location>
        <begin position="100"/>
        <end position="102"/>
    </location>
    <ligand>
        <name>NAD(+)</name>
        <dbReference type="ChEBI" id="CHEBI:57540"/>
    </ligand>
</feature>
<evidence type="ECO:0000256" key="2">
    <source>
        <dbReference type="ARBA" id="ARBA00022490"/>
    </source>
</evidence>
<evidence type="ECO:0000313" key="17">
    <source>
        <dbReference type="Proteomes" id="UP000199647"/>
    </source>
</evidence>
<dbReference type="CDD" id="cd02274">
    <property type="entry name" value="DHDPR_N"/>
    <property type="match status" value="1"/>
</dbReference>
<evidence type="ECO:0000256" key="9">
    <source>
        <dbReference type="ARBA" id="ARBA00037922"/>
    </source>
</evidence>
<keyword evidence="3 13" id="KW-0028">Amino-acid biosynthesis</keyword>
<proteinExistence type="inferred from homology"/>
<keyword evidence="2 13" id="KW-0963">Cytoplasm</keyword>
<evidence type="ECO:0000256" key="3">
    <source>
        <dbReference type="ARBA" id="ARBA00022605"/>
    </source>
</evidence>
<dbReference type="SUPFAM" id="SSF55347">
    <property type="entry name" value="Glyceraldehyde-3-phosphate dehydrogenase-like, C-terminal domain"/>
    <property type="match status" value="1"/>
</dbReference>
<comment type="catalytic activity">
    <reaction evidence="11 13">
        <text>(S)-2,3,4,5-tetrahydrodipicolinate + NADP(+) + H2O = (2S,4S)-4-hydroxy-2,3,4,5-tetrahydrodipicolinate + NADPH + H(+)</text>
        <dbReference type="Rhea" id="RHEA:35331"/>
        <dbReference type="ChEBI" id="CHEBI:15377"/>
        <dbReference type="ChEBI" id="CHEBI:15378"/>
        <dbReference type="ChEBI" id="CHEBI:16845"/>
        <dbReference type="ChEBI" id="CHEBI:57783"/>
        <dbReference type="ChEBI" id="CHEBI:58349"/>
        <dbReference type="ChEBI" id="CHEBI:67139"/>
        <dbReference type="EC" id="1.17.1.8"/>
    </reaction>
</comment>
<dbReference type="HAMAP" id="MF_00102">
    <property type="entry name" value="DapB"/>
    <property type="match status" value="1"/>
</dbReference>
<evidence type="ECO:0000256" key="13">
    <source>
        <dbReference type="HAMAP-Rule" id="MF_00102"/>
    </source>
</evidence>
<feature type="domain" description="Dihydrodipicolinate reductase N-terminal" evidence="14">
    <location>
        <begin position="5"/>
        <end position="127"/>
    </location>
</feature>
<dbReference type="GO" id="GO:0016726">
    <property type="term" value="F:oxidoreductase activity, acting on CH or CH2 groups, NAD or NADP as acceptor"/>
    <property type="evidence" value="ECO:0007669"/>
    <property type="project" value="UniProtKB-UniRule"/>
</dbReference>
<dbReference type="FunFam" id="3.30.360.10:FF:000004">
    <property type="entry name" value="4-hydroxy-tetrahydrodipicolinate reductase"/>
    <property type="match status" value="1"/>
</dbReference>
<dbReference type="Pfam" id="PF05173">
    <property type="entry name" value="DapB_C"/>
    <property type="match status" value="1"/>
</dbReference>
<comment type="similarity">
    <text evidence="1 13">Belongs to the DapB family.</text>
</comment>
<feature type="active site" description="Proton donor" evidence="13">
    <location>
        <position position="161"/>
    </location>
</feature>
<evidence type="ECO:0000256" key="1">
    <source>
        <dbReference type="ARBA" id="ARBA00006642"/>
    </source>
</evidence>
<name>A0A1H9GQB1_9HYPH</name>
<feature type="binding site" evidence="13">
    <location>
        <begin position="10"/>
        <end position="15"/>
    </location>
    <ligand>
        <name>NAD(+)</name>
        <dbReference type="ChEBI" id="CHEBI:57540"/>
    </ligand>
</feature>
<dbReference type="UniPathway" id="UPA00034">
    <property type="reaction ID" value="UER00018"/>
</dbReference>
<comment type="subcellular location">
    <subcellularLocation>
        <location evidence="13">Cytoplasm</location>
    </subcellularLocation>
</comment>
<evidence type="ECO:0000256" key="11">
    <source>
        <dbReference type="ARBA" id="ARBA00049080"/>
    </source>
</evidence>
<feature type="active site" description="Proton donor/acceptor" evidence="13">
    <location>
        <position position="157"/>
    </location>
</feature>
<evidence type="ECO:0000256" key="4">
    <source>
        <dbReference type="ARBA" id="ARBA00022857"/>
    </source>
</evidence>
<evidence type="ECO:0000259" key="14">
    <source>
        <dbReference type="Pfam" id="PF01113"/>
    </source>
</evidence>
<dbReference type="AlphaFoldDB" id="A0A1H9GQB1"/>
<dbReference type="InterPro" id="IPR000846">
    <property type="entry name" value="DapB_N"/>
</dbReference>
<keyword evidence="5 13" id="KW-0220">Diaminopimelate biosynthesis</keyword>
<accession>A0A1H9GQB1</accession>
<dbReference type="GO" id="GO:0009089">
    <property type="term" value="P:lysine biosynthetic process via diaminopimelate"/>
    <property type="evidence" value="ECO:0007669"/>
    <property type="project" value="UniProtKB-UniRule"/>
</dbReference>
<dbReference type="RefSeq" id="WP_177176791.1">
    <property type="nucleotide sequence ID" value="NZ_FOFG01000005.1"/>
</dbReference>
<dbReference type="GO" id="GO:0050661">
    <property type="term" value="F:NADP binding"/>
    <property type="evidence" value="ECO:0007669"/>
    <property type="project" value="UniProtKB-UniRule"/>
</dbReference>
<dbReference type="InterPro" id="IPR023940">
    <property type="entry name" value="DHDPR_bac"/>
</dbReference>
<dbReference type="Gene3D" id="3.30.360.10">
    <property type="entry name" value="Dihydrodipicolinate Reductase, domain 2"/>
    <property type="match status" value="1"/>
</dbReference>
<dbReference type="Gene3D" id="3.40.50.720">
    <property type="entry name" value="NAD(P)-binding Rossmann-like Domain"/>
    <property type="match status" value="1"/>
</dbReference>
<evidence type="ECO:0000256" key="12">
    <source>
        <dbReference type="ARBA" id="ARBA00049396"/>
    </source>
</evidence>
<reference evidence="16 17" key="1">
    <citation type="submission" date="2016-10" db="EMBL/GenBank/DDBJ databases">
        <authorList>
            <person name="de Groot N.N."/>
        </authorList>
    </citation>
    <scope>NUCLEOTIDE SEQUENCE [LARGE SCALE GENOMIC DNA]</scope>
    <source>
        <strain evidence="16 17">A52C2</strain>
    </source>
</reference>
<dbReference type="GO" id="GO:0051287">
    <property type="term" value="F:NAD binding"/>
    <property type="evidence" value="ECO:0007669"/>
    <property type="project" value="UniProtKB-UniRule"/>
</dbReference>
<comment type="pathway">
    <text evidence="9 13">Amino-acid biosynthesis; L-lysine biosynthesis via DAP pathway; (S)-tetrahydrodipicolinate from L-aspartate: step 4/4.</text>
</comment>
<dbReference type="InterPro" id="IPR022663">
    <property type="entry name" value="DapB_C"/>
</dbReference>
<dbReference type="STRING" id="1855383.SAMN05216548_105113"/>
<dbReference type="Proteomes" id="UP000199647">
    <property type="component" value="Unassembled WGS sequence"/>
</dbReference>
<evidence type="ECO:0000256" key="7">
    <source>
        <dbReference type="ARBA" id="ARBA00023027"/>
    </source>
</evidence>
<dbReference type="GO" id="GO:0019877">
    <property type="term" value="P:diaminopimelate biosynthetic process"/>
    <property type="evidence" value="ECO:0007669"/>
    <property type="project" value="UniProtKB-UniRule"/>
</dbReference>
<dbReference type="InterPro" id="IPR036291">
    <property type="entry name" value="NAD(P)-bd_dom_sf"/>
</dbReference>
<organism evidence="16 17">
    <name type="scientific">Faunimonas pinastri</name>
    <dbReference type="NCBI Taxonomy" id="1855383"/>
    <lineage>
        <taxon>Bacteria</taxon>
        <taxon>Pseudomonadati</taxon>
        <taxon>Pseudomonadota</taxon>
        <taxon>Alphaproteobacteria</taxon>
        <taxon>Hyphomicrobiales</taxon>
        <taxon>Afifellaceae</taxon>
        <taxon>Faunimonas</taxon>
    </lineage>
</organism>
<dbReference type="SUPFAM" id="SSF51735">
    <property type="entry name" value="NAD(P)-binding Rossmann-fold domains"/>
    <property type="match status" value="1"/>
</dbReference>
<dbReference type="PROSITE" id="PS01298">
    <property type="entry name" value="DAPB"/>
    <property type="match status" value="1"/>
</dbReference>
<dbReference type="PANTHER" id="PTHR20836:SF0">
    <property type="entry name" value="4-HYDROXY-TETRAHYDRODIPICOLINATE REDUCTASE 1, CHLOROPLASTIC-RELATED"/>
    <property type="match status" value="1"/>
</dbReference>
<feature type="binding site" evidence="13">
    <location>
        <begin position="124"/>
        <end position="127"/>
    </location>
    <ligand>
        <name>NAD(+)</name>
        <dbReference type="ChEBI" id="CHEBI:57540"/>
    </ligand>
</feature>
<feature type="binding site" evidence="13">
    <location>
        <begin position="167"/>
        <end position="168"/>
    </location>
    <ligand>
        <name>(S)-2,3,4,5-tetrahydrodipicolinate</name>
        <dbReference type="ChEBI" id="CHEBI:16845"/>
    </ligand>
</feature>
<feature type="binding site" evidence="13">
    <location>
        <position position="37"/>
    </location>
    <ligand>
        <name>NADP(+)</name>
        <dbReference type="ChEBI" id="CHEBI:58349"/>
    </ligand>
</feature>
<keyword evidence="17" id="KW-1185">Reference proteome</keyword>
<gene>
    <name evidence="13" type="primary">dapB</name>
    <name evidence="16" type="ORF">SAMN05216548_105113</name>
</gene>
<dbReference type="EMBL" id="FOFG01000005">
    <property type="protein sequence ID" value="SEQ52178.1"/>
    <property type="molecule type" value="Genomic_DNA"/>
</dbReference>
<dbReference type="GO" id="GO:0008839">
    <property type="term" value="F:4-hydroxy-tetrahydrodipicolinate reductase"/>
    <property type="evidence" value="ECO:0007669"/>
    <property type="project" value="UniProtKB-UniRule"/>
</dbReference>
<dbReference type="PIRSF" id="PIRSF000161">
    <property type="entry name" value="DHPR"/>
    <property type="match status" value="1"/>
</dbReference>
<comment type="caution">
    <text evidence="13">Was originally thought to be a dihydrodipicolinate reductase (DHDPR), catalyzing the conversion of dihydrodipicolinate to tetrahydrodipicolinate. However, it was shown in E.coli that the substrate of the enzymatic reaction is not dihydrodipicolinate (DHDP) but in fact (2S,4S)-4-hydroxy-2,3,4,5-tetrahydrodipicolinic acid (HTPA), the product released by the DapA-catalyzed reaction.</text>
</comment>